<evidence type="ECO:0008006" key="4">
    <source>
        <dbReference type="Google" id="ProtNLM"/>
    </source>
</evidence>
<accession>A0A9Q1DQG0</accession>
<reference evidence="2" key="1">
    <citation type="journal article" date="2023" name="Science">
        <title>Genome structures resolve the early diversification of teleost fishes.</title>
        <authorList>
            <person name="Parey E."/>
            <person name="Louis A."/>
            <person name="Montfort J."/>
            <person name="Bouchez O."/>
            <person name="Roques C."/>
            <person name="Iampietro C."/>
            <person name="Lluch J."/>
            <person name="Castinel A."/>
            <person name="Donnadieu C."/>
            <person name="Desvignes T."/>
            <person name="Floi Bucao C."/>
            <person name="Jouanno E."/>
            <person name="Wen M."/>
            <person name="Mejri S."/>
            <person name="Dirks R."/>
            <person name="Jansen H."/>
            <person name="Henkel C."/>
            <person name="Chen W.J."/>
            <person name="Zahm M."/>
            <person name="Cabau C."/>
            <person name="Klopp C."/>
            <person name="Thompson A.W."/>
            <person name="Robinson-Rechavi M."/>
            <person name="Braasch I."/>
            <person name="Lecointre G."/>
            <person name="Bobe J."/>
            <person name="Postlethwait J.H."/>
            <person name="Berthelot C."/>
            <person name="Roest Crollius H."/>
            <person name="Guiguen Y."/>
        </authorList>
    </citation>
    <scope>NUCLEOTIDE SEQUENCE</scope>
    <source>
        <strain evidence="2">Concon-B</strain>
    </source>
</reference>
<feature type="region of interest" description="Disordered" evidence="1">
    <location>
        <begin position="58"/>
        <end position="83"/>
    </location>
</feature>
<proteinExistence type="predicted"/>
<gene>
    <name evidence="2" type="ORF">COCON_G00085600</name>
</gene>
<comment type="caution">
    <text evidence="2">The sequence shown here is derived from an EMBL/GenBank/DDBJ whole genome shotgun (WGS) entry which is preliminary data.</text>
</comment>
<evidence type="ECO:0000313" key="3">
    <source>
        <dbReference type="Proteomes" id="UP001152803"/>
    </source>
</evidence>
<organism evidence="2 3">
    <name type="scientific">Conger conger</name>
    <name type="common">Conger eel</name>
    <name type="synonym">Muraena conger</name>
    <dbReference type="NCBI Taxonomy" id="82655"/>
    <lineage>
        <taxon>Eukaryota</taxon>
        <taxon>Metazoa</taxon>
        <taxon>Chordata</taxon>
        <taxon>Craniata</taxon>
        <taxon>Vertebrata</taxon>
        <taxon>Euteleostomi</taxon>
        <taxon>Actinopterygii</taxon>
        <taxon>Neopterygii</taxon>
        <taxon>Teleostei</taxon>
        <taxon>Anguilliformes</taxon>
        <taxon>Congridae</taxon>
        <taxon>Conger</taxon>
    </lineage>
</organism>
<dbReference type="OrthoDB" id="7536094at2759"/>
<sequence>MREPSPEKCFLCQGQFPVKEYRSHVDACLRLKSHPTQGGLLSCVWSRASVGTSLEHAFSQGHPTRSADGTSQRHASYTSMKAV</sequence>
<name>A0A9Q1DQG0_CONCO</name>
<protein>
    <recommendedName>
        <fullName evidence="4">UBZ4-type domain-containing protein</fullName>
    </recommendedName>
</protein>
<evidence type="ECO:0000256" key="1">
    <source>
        <dbReference type="SAM" id="MobiDB-lite"/>
    </source>
</evidence>
<evidence type="ECO:0000313" key="2">
    <source>
        <dbReference type="EMBL" id="KAJ8276808.1"/>
    </source>
</evidence>
<dbReference type="EMBL" id="JAFJMO010000005">
    <property type="protein sequence ID" value="KAJ8276808.1"/>
    <property type="molecule type" value="Genomic_DNA"/>
</dbReference>
<keyword evidence="3" id="KW-1185">Reference proteome</keyword>
<feature type="compositionally biased region" description="Polar residues" evidence="1">
    <location>
        <begin position="61"/>
        <end position="83"/>
    </location>
</feature>
<dbReference type="AlphaFoldDB" id="A0A9Q1DQG0"/>
<dbReference type="Proteomes" id="UP001152803">
    <property type="component" value="Unassembled WGS sequence"/>
</dbReference>